<proteinExistence type="predicted"/>
<dbReference type="AlphaFoldDB" id="A0A9D1XF44"/>
<evidence type="ECO:0000313" key="2">
    <source>
        <dbReference type="Proteomes" id="UP000886890"/>
    </source>
</evidence>
<name>A0A9D1XF44_9FIRM</name>
<evidence type="ECO:0000313" key="1">
    <source>
        <dbReference type="EMBL" id="HIX78094.1"/>
    </source>
</evidence>
<accession>A0A9D1XF44</accession>
<protein>
    <submittedName>
        <fullName evidence="1">Uncharacterized protein</fullName>
    </submittedName>
</protein>
<dbReference type="Proteomes" id="UP000886890">
    <property type="component" value="Unassembled WGS sequence"/>
</dbReference>
<dbReference type="EMBL" id="DXEK01000180">
    <property type="protein sequence ID" value="HIX78094.1"/>
    <property type="molecule type" value="Genomic_DNA"/>
</dbReference>
<comment type="caution">
    <text evidence="1">The sequence shown here is derived from an EMBL/GenBank/DDBJ whole genome shotgun (WGS) entry which is preliminary data.</text>
</comment>
<organism evidence="1 2">
    <name type="scientific">Candidatus Fusicatenibacter merdavium</name>
    <dbReference type="NCBI Taxonomy" id="2838600"/>
    <lineage>
        <taxon>Bacteria</taxon>
        <taxon>Bacillati</taxon>
        <taxon>Bacillota</taxon>
        <taxon>Clostridia</taxon>
        <taxon>Lachnospirales</taxon>
        <taxon>Lachnospiraceae</taxon>
        <taxon>Fusicatenibacter</taxon>
    </lineage>
</organism>
<sequence>MLQPNQFSARISEAFDAFIHITFEQDRVLKERQIFLPSMVLRFYTACAGNAQTWLKYKAVTVQPAELLLHPAIENRFAMGWMPAGAMLSYGLRSKCVDLVEL</sequence>
<reference evidence="1" key="2">
    <citation type="submission" date="2021-04" db="EMBL/GenBank/DDBJ databases">
        <authorList>
            <person name="Gilroy R."/>
        </authorList>
    </citation>
    <scope>NUCLEOTIDE SEQUENCE</scope>
    <source>
        <strain evidence="1">CHK183-1962</strain>
    </source>
</reference>
<gene>
    <name evidence="1" type="ORF">H9734_10950</name>
</gene>
<reference evidence="1" key="1">
    <citation type="journal article" date="2021" name="PeerJ">
        <title>Extensive microbial diversity within the chicken gut microbiome revealed by metagenomics and culture.</title>
        <authorList>
            <person name="Gilroy R."/>
            <person name="Ravi A."/>
            <person name="Getino M."/>
            <person name="Pursley I."/>
            <person name="Horton D.L."/>
            <person name="Alikhan N.F."/>
            <person name="Baker D."/>
            <person name="Gharbi K."/>
            <person name="Hall N."/>
            <person name="Watson M."/>
            <person name="Adriaenssens E.M."/>
            <person name="Foster-Nyarko E."/>
            <person name="Jarju S."/>
            <person name="Secka A."/>
            <person name="Antonio M."/>
            <person name="Oren A."/>
            <person name="Chaudhuri R.R."/>
            <person name="La Ragione R."/>
            <person name="Hildebrand F."/>
            <person name="Pallen M.J."/>
        </authorList>
    </citation>
    <scope>NUCLEOTIDE SEQUENCE</scope>
    <source>
        <strain evidence="1">CHK183-1962</strain>
    </source>
</reference>